<dbReference type="EMBL" id="KV417747">
    <property type="protein sequence ID" value="KZP07547.1"/>
    <property type="molecule type" value="Genomic_DNA"/>
</dbReference>
<accession>A0A165WBH6</accession>
<dbReference type="OrthoDB" id="3353107at2759"/>
<dbReference type="STRING" id="436010.A0A165WBH6"/>
<evidence type="ECO:0000313" key="2">
    <source>
        <dbReference type="EMBL" id="KZP07547.1"/>
    </source>
</evidence>
<proteinExistence type="predicted"/>
<protein>
    <recommendedName>
        <fullName evidence="1">Integrase core domain-containing protein</fullName>
    </recommendedName>
</protein>
<feature type="domain" description="Integrase core" evidence="1">
    <location>
        <begin position="1"/>
        <end position="106"/>
    </location>
</feature>
<dbReference type="InterPro" id="IPR058913">
    <property type="entry name" value="Integrase_dom_put"/>
</dbReference>
<evidence type="ECO:0000259" key="1">
    <source>
        <dbReference type="Pfam" id="PF24764"/>
    </source>
</evidence>
<name>A0A165WBH6_9AGAM</name>
<evidence type="ECO:0000313" key="3">
    <source>
        <dbReference type="Proteomes" id="UP000076532"/>
    </source>
</evidence>
<organism evidence="2 3">
    <name type="scientific">Athelia psychrophila</name>
    <dbReference type="NCBI Taxonomy" id="1759441"/>
    <lineage>
        <taxon>Eukaryota</taxon>
        <taxon>Fungi</taxon>
        <taxon>Dikarya</taxon>
        <taxon>Basidiomycota</taxon>
        <taxon>Agaricomycotina</taxon>
        <taxon>Agaricomycetes</taxon>
        <taxon>Agaricomycetidae</taxon>
        <taxon>Atheliales</taxon>
        <taxon>Atheliaceae</taxon>
        <taxon>Athelia</taxon>
    </lineage>
</organism>
<sequence length="228" mass="26361">MEEHRGANRGSYIWGRSVHNTRIERLWYDVTHGFGQKWKNFFYDLETHHFLNPQVPQHIWLLHHLFLAAIDEDAQEWTHAWNSHKLRIADERSRSPRDIFLFSLLQDGPRGLQGMLTPVEDGALVDLASYGVDWQVANDPRYVNHLLAQNPQEFAPGNPFLNGPAHQAHVPCTPPNCPFSREQVQWLDEMLDAGVDVSARGMHTRRLVWVKALQLCEELWNVGDSDSE</sequence>
<gene>
    <name evidence="2" type="ORF">FIBSPDRAFT_762800</name>
</gene>
<keyword evidence="3" id="KW-1185">Reference proteome</keyword>
<dbReference type="PANTHER" id="PTHR46791:SF5">
    <property type="entry name" value="CLR5 DOMAIN-CONTAINING PROTEIN-RELATED"/>
    <property type="match status" value="1"/>
</dbReference>
<dbReference type="Proteomes" id="UP000076532">
    <property type="component" value="Unassembled WGS sequence"/>
</dbReference>
<dbReference type="AlphaFoldDB" id="A0A165WBH6"/>
<reference evidence="2 3" key="1">
    <citation type="journal article" date="2016" name="Mol. Biol. Evol.">
        <title>Comparative Genomics of Early-Diverging Mushroom-Forming Fungi Provides Insights into the Origins of Lignocellulose Decay Capabilities.</title>
        <authorList>
            <person name="Nagy L.G."/>
            <person name="Riley R."/>
            <person name="Tritt A."/>
            <person name="Adam C."/>
            <person name="Daum C."/>
            <person name="Floudas D."/>
            <person name="Sun H."/>
            <person name="Yadav J.S."/>
            <person name="Pangilinan J."/>
            <person name="Larsson K.H."/>
            <person name="Matsuura K."/>
            <person name="Barry K."/>
            <person name="Labutti K."/>
            <person name="Kuo R."/>
            <person name="Ohm R.A."/>
            <person name="Bhattacharya S.S."/>
            <person name="Shirouzu T."/>
            <person name="Yoshinaga Y."/>
            <person name="Martin F.M."/>
            <person name="Grigoriev I.V."/>
            <person name="Hibbett D.S."/>
        </authorList>
    </citation>
    <scope>NUCLEOTIDE SEQUENCE [LARGE SCALE GENOMIC DNA]</scope>
    <source>
        <strain evidence="2 3">CBS 109695</strain>
    </source>
</reference>
<dbReference type="PANTHER" id="PTHR46791">
    <property type="entry name" value="EXPRESSED PROTEIN"/>
    <property type="match status" value="1"/>
</dbReference>
<dbReference type="Pfam" id="PF24764">
    <property type="entry name" value="rva_4"/>
    <property type="match status" value="1"/>
</dbReference>